<dbReference type="InterPro" id="IPR051257">
    <property type="entry name" value="Diverse_CBS-Domain"/>
</dbReference>
<comment type="caution">
    <text evidence="4">The sequence shown here is derived from an EMBL/GenBank/DDBJ whole genome shotgun (WGS) entry which is preliminary data.</text>
</comment>
<dbReference type="SMART" id="SM00116">
    <property type="entry name" value="CBS"/>
    <property type="match status" value="2"/>
</dbReference>
<accession>A0ABT4X945</accession>
<dbReference type="InterPro" id="IPR000644">
    <property type="entry name" value="CBS_dom"/>
</dbReference>
<dbReference type="PROSITE" id="PS51371">
    <property type="entry name" value="CBS"/>
    <property type="match status" value="2"/>
</dbReference>
<evidence type="ECO:0000256" key="1">
    <source>
        <dbReference type="ARBA" id="ARBA00023122"/>
    </source>
</evidence>
<feature type="domain" description="CBS" evidence="3">
    <location>
        <begin position="78"/>
        <end position="135"/>
    </location>
</feature>
<evidence type="ECO:0000313" key="4">
    <source>
        <dbReference type="EMBL" id="MDA7084905.1"/>
    </source>
</evidence>
<gene>
    <name evidence="4" type="ORF">PH586_00695</name>
</gene>
<evidence type="ECO:0000259" key="3">
    <source>
        <dbReference type="PROSITE" id="PS51371"/>
    </source>
</evidence>
<name>A0ABT4X945_9PSED</name>
<protein>
    <submittedName>
        <fullName evidence="4">CBS domain-containing protein</fullName>
    </submittedName>
</protein>
<dbReference type="CDD" id="cd17775">
    <property type="entry name" value="CBS_pair_bact_arch"/>
    <property type="match status" value="1"/>
</dbReference>
<dbReference type="SUPFAM" id="SSF54631">
    <property type="entry name" value="CBS-domain pair"/>
    <property type="match status" value="1"/>
</dbReference>
<organism evidence="4 5">
    <name type="scientific">Pseudomonas aestuarii</name>
    <dbReference type="NCBI Taxonomy" id="3018340"/>
    <lineage>
        <taxon>Bacteria</taxon>
        <taxon>Pseudomonadati</taxon>
        <taxon>Pseudomonadota</taxon>
        <taxon>Gammaproteobacteria</taxon>
        <taxon>Pseudomonadales</taxon>
        <taxon>Pseudomonadaceae</taxon>
        <taxon>Pseudomonas</taxon>
    </lineage>
</organism>
<dbReference type="EMBL" id="JAQJZJ010000001">
    <property type="protein sequence ID" value="MDA7084905.1"/>
    <property type="molecule type" value="Genomic_DNA"/>
</dbReference>
<dbReference type="PANTHER" id="PTHR43080:SF2">
    <property type="entry name" value="CBS DOMAIN-CONTAINING PROTEIN"/>
    <property type="match status" value="1"/>
</dbReference>
<reference evidence="4 5" key="1">
    <citation type="submission" date="2023-01" db="EMBL/GenBank/DDBJ databases">
        <title>Pseudomonas SA3-5T sp. nov., isolated from tidal flat sediment.</title>
        <authorList>
            <person name="Kim H.S."/>
            <person name="Kim J.-S."/>
            <person name="Suh M.K."/>
            <person name="Eom M.K."/>
            <person name="Lee J.-S."/>
        </authorList>
    </citation>
    <scope>NUCLEOTIDE SEQUENCE [LARGE SCALE GENOMIC DNA]</scope>
    <source>
        <strain evidence="4 5">SA3-5</strain>
    </source>
</reference>
<dbReference type="Gene3D" id="3.10.580.10">
    <property type="entry name" value="CBS-domain"/>
    <property type="match status" value="1"/>
</dbReference>
<keyword evidence="1 2" id="KW-0129">CBS domain</keyword>
<feature type="domain" description="CBS" evidence="3">
    <location>
        <begin position="7"/>
        <end position="69"/>
    </location>
</feature>
<dbReference type="InterPro" id="IPR046342">
    <property type="entry name" value="CBS_dom_sf"/>
</dbReference>
<dbReference type="PANTHER" id="PTHR43080">
    <property type="entry name" value="CBS DOMAIN-CONTAINING PROTEIN CBSX3, MITOCHONDRIAL"/>
    <property type="match status" value="1"/>
</dbReference>
<dbReference type="RefSeq" id="WP_271345850.1">
    <property type="nucleotide sequence ID" value="NZ_JAQJZJ010000001.1"/>
</dbReference>
<evidence type="ECO:0000313" key="5">
    <source>
        <dbReference type="Proteomes" id="UP001212042"/>
    </source>
</evidence>
<evidence type="ECO:0000256" key="2">
    <source>
        <dbReference type="PROSITE-ProRule" id="PRU00703"/>
    </source>
</evidence>
<dbReference type="Pfam" id="PF00571">
    <property type="entry name" value="CBS"/>
    <property type="match status" value="2"/>
</dbReference>
<proteinExistence type="predicted"/>
<keyword evidence="5" id="KW-1185">Reference proteome</keyword>
<sequence length="151" mass="16437">MAIGQYCCREIVAVSPTDSVAAAARLMRDYHVGDLVLVEPTDEGDVIPVGIITDRDIVLDLVANDESDLSRMAVGDFQRRELITVQEQEDVFDVIAKMRLGGVRRLPVVNERGVLVGIIAADDLLGVLADGLHDLARLATCQGWLEAEQQP</sequence>
<dbReference type="Proteomes" id="UP001212042">
    <property type="component" value="Unassembled WGS sequence"/>
</dbReference>